<dbReference type="Proteomes" id="UP000268093">
    <property type="component" value="Unassembled WGS sequence"/>
</dbReference>
<feature type="binding site" evidence="3">
    <location>
        <position position="140"/>
    </location>
    <ligand>
        <name>Zn(2+)</name>
        <dbReference type="ChEBI" id="CHEBI:29105"/>
        <label>2</label>
    </ligand>
</feature>
<keyword evidence="3" id="KW-0862">Zinc</keyword>
<dbReference type="AlphaFoldDB" id="A0A433A1Q1"/>
<keyword evidence="5" id="KW-1185">Reference proteome</keyword>
<keyword evidence="2" id="KW-0597">Phosphoprotein</keyword>
<reference evidence="4 5" key="1">
    <citation type="journal article" date="2018" name="New Phytol.">
        <title>Phylogenomics of Endogonaceae and evolution of mycorrhizas within Mucoromycota.</title>
        <authorList>
            <person name="Chang Y."/>
            <person name="Desiro A."/>
            <person name="Na H."/>
            <person name="Sandor L."/>
            <person name="Lipzen A."/>
            <person name="Clum A."/>
            <person name="Barry K."/>
            <person name="Grigoriev I.V."/>
            <person name="Martin F.M."/>
            <person name="Stajich J.E."/>
            <person name="Smith M.E."/>
            <person name="Bonito G."/>
            <person name="Spatafora J.W."/>
        </authorList>
    </citation>
    <scope>NUCLEOTIDE SEQUENCE [LARGE SCALE GENOMIC DNA]</scope>
    <source>
        <strain evidence="4 5">GMNB39</strain>
    </source>
</reference>
<accession>A0A433A1Q1</accession>
<comment type="cofactor">
    <cofactor evidence="3">
        <name>Zn(2+)</name>
        <dbReference type="ChEBI" id="CHEBI:29105"/>
    </cofactor>
    <text evidence="3">Binds 2 Zn(2+) ions.</text>
</comment>
<dbReference type="Pfam" id="PF00245">
    <property type="entry name" value="Alk_phosphatase"/>
    <property type="match status" value="1"/>
</dbReference>
<dbReference type="InterPro" id="IPR001952">
    <property type="entry name" value="Alkaline_phosphatase"/>
</dbReference>
<proteinExistence type="predicted"/>
<feature type="binding site" evidence="3">
    <location>
        <position position="4"/>
    </location>
    <ligand>
        <name>Zn(2+)</name>
        <dbReference type="ChEBI" id="CHEBI:29105"/>
        <label>2</label>
    </ligand>
</feature>
<name>A0A433A1Q1_9FUNG</name>
<comment type="caution">
    <text evidence="4">The sequence shown here is derived from an EMBL/GenBank/DDBJ whole genome shotgun (WGS) entry which is preliminary data.</text>
</comment>
<dbReference type="InterPro" id="IPR017850">
    <property type="entry name" value="Alkaline_phosphatase_core_sf"/>
</dbReference>
<evidence type="ECO:0000256" key="3">
    <source>
        <dbReference type="PIRSR" id="PIRSR601952-2"/>
    </source>
</evidence>
<dbReference type="GO" id="GO:0000329">
    <property type="term" value="C:fungal-type vacuole membrane"/>
    <property type="evidence" value="ECO:0007669"/>
    <property type="project" value="TreeGrafter"/>
</dbReference>
<dbReference type="GO" id="GO:0046872">
    <property type="term" value="F:metal ion binding"/>
    <property type="evidence" value="ECO:0007669"/>
    <property type="project" value="UniProtKB-KW"/>
</dbReference>
<dbReference type="Gene3D" id="3.40.720.10">
    <property type="entry name" value="Alkaline Phosphatase, subunit A"/>
    <property type="match status" value="1"/>
</dbReference>
<gene>
    <name evidence="4" type="ORF">BC936DRAFT_141749</name>
</gene>
<dbReference type="SUPFAM" id="SSF53649">
    <property type="entry name" value="Alkaline phosphatase-like"/>
    <property type="match status" value="1"/>
</dbReference>
<feature type="binding site" evidence="3">
    <location>
        <position position="42"/>
    </location>
    <ligand>
        <name>Zn(2+)</name>
        <dbReference type="ChEBI" id="CHEBI:29105"/>
        <label>2</label>
    </ligand>
</feature>
<dbReference type="PANTHER" id="PTHR11596">
    <property type="entry name" value="ALKALINE PHOSPHATASE"/>
    <property type="match status" value="1"/>
</dbReference>
<feature type="binding site" evidence="3">
    <location>
        <position position="43"/>
    </location>
    <ligand>
        <name>Zn(2+)</name>
        <dbReference type="ChEBI" id="CHEBI:29105"/>
        <label>2</label>
    </ligand>
</feature>
<evidence type="ECO:0000313" key="4">
    <source>
        <dbReference type="EMBL" id="RUO96609.1"/>
    </source>
</evidence>
<protein>
    <recommendedName>
        <fullName evidence="1">alkaline phosphatase</fullName>
        <ecNumber evidence="1">3.1.3.1</ecNumber>
    </recommendedName>
</protein>
<dbReference type="EC" id="3.1.3.1" evidence="1"/>
<evidence type="ECO:0000313" key="5">
    <source>
        <dbReference type="Proteomes" id="UP000268093"/>
    </source>
</evidence>
<dbReference type="PANTHER" id="PTHR11596:SF5">
    <property type="entry name" value="ALKALINE PHOSPHATASE"/>
    <property type="match status" value="1"/>
</dbReference>
<evidence type="ECO:0000256" key="2">
    <source>
        <dbReference type="ARBA" id="ARBA00022553"/>
    </source>
</evidence>
<organism evidence="4 5">
    <name type="scientific">Jimgerdemannia flammicorona</name>
    <dbReference type="NCBI Taxonomy" id="994334"/>
    <lineage>
        <taxon>Eukaryota</taxon>
        <taxon>Fungi</taxon>
        <taxon>Fungi incertae sedis</taxon>
        <taxon>Mucoromycota</taxon>
        <taxon>Mucoromycotina</taxon>
        <taxon>Endogonomycetes</taxon>
        <taxon>Endogonales</taxon>
        <taxon>Endogonaceae</taxon>
        <taxon>Jimgerdemannia</taxon>
    </lineage>
</organism>
<keyword evidence="3" id="KW-0479">Metal-binding</keyword>
<sequence>MAAHSNDPAAHAHDILAYQDTIDIVRKYVDAHPDTVMISTSDHETGGFTLARQLNETYPEYLWFPDVIARVKNSTVILAKALGATPVNLRSNFIRNDIVKEGLGIDDPTAEELAYLDEEHTIPEVDFFLANMVSWTTHGHSAVDVNLYAHGVDSELLRGNHENTDIGHFISNFLKLDLDDVTKRLNQDNATFHLSTVTEEQKLAFTDGLDHYHRGHLPNHKGEKN</sequence>
<evidence type="ECO:0000256" key="1">
    <source>
        <dbReference type="ARBA" id="ARBA00012647"/>
    </source>
</evidence>
<dbReference type="EMBL" id="RBNI01020443">
    <property type="protein sequence ID" value="RUO96609.1"/>
    <property type="molecule type" value="Genomic_DNA"/>
</dbReference>
<dbReference type="GO" id="GO:0004035">
    <property type="term" value="F:alkaline phosphatase activity"/>
    <property type="evidence" value="ECO:0007669"/>
    <property type="project" value="UniProtKB-EC"/>
</dbReference>
<dbReference type="OrthoDB" id="7392499at2759"/>